<evidence type="ECO:0000313" key="2">
    <source>
        <dbReference type="EMBL" id="PWR23047.1"/>
    </source>
</evidence>
<keyword evidence="3" id="KW-1185">Reference proteome</keyword>
<reference evidence="3" key="1">
    <citation type="submission" date="2018-05" db="EMBL/GenBank/DDBJ databases">
        <title>Zavarzinia sp. HR-AS.</title>
        <authorList>
            <person name="Lee Y."/>
            <person name="Jeon C.O."/>
        </authorList>
    </citation>
    <scope>NUCLEOTIDE SEQUENCE [LARGE SCALE GENOMIC DNA]</scope>
    <source>
        <strain evidence="3">DSM 1231</strain>
    </source>
</reference>
<organism evidence="2 3">
    <name type="scientific">Zavarzinia compransoris</name>
    <dbReference type="NCBI Taxonomy" id="1264899"/>
    <lineage>
        <taxon>Bacteria</taxon>
        <taxon>Pseudomonadati</taxon>
        <taxon>Pseudomonadota</taxon>
        <taxon>Alphaproteobacteria</taxon>
        <taxon>Rhodospirillales</taxon>
        <taxon>Zavarziniaceae</taxon>
        <taxon>Zavarzinia</taxon>
    </lineage>
</organism>
<evidence type="ECO:0008006" key="4">
    <source>
        <dbReference type="Google" id="ProtNLM"/>
    </source>
</evidence>
<keyword evidence="1" id="KW-1133">Transmembrane helix</keyword>
<keyword evidence="1" id="KW-0812">Transmembrane</keyword>
<feature type="transmembrane region" description="Helical" evidence="1">
    <location>
        <begin position="7"/>
        <end position="27"/>
    </location>
</feature>
<comment type="caution">
    <text evidence="2">The sequence shown here is derived from an EMBL/GenBank/DDBJ whole genome shotgun (WGS) entry which is preliminary data.</text>
</comment>
<name>A0A317E7K4_9PROT</name>
<proteinExistence type="predicted"/>
<protein>
    <recommendedName>
        <fullName evidence="4">DUF3301 domain-containing protein</fullName>
    </recommendedName>
</protein>
<sequence>MKMRSGVIVFFYAFSAVAALFLVYSIYEYMTVSPVLVERVREDLDLTCERRGIDCSKYSGPVEVRGGWRHHEYHWMSDRDETCILGLVEFFPLNMDFWFWCDEAARER</sequence>
<dbReference type="AlphaFoldDB" id="A0A317E7K4"/>
<gene>
    <name evidence="2" type="ORF">DKG75_00260</name>
</gene>
<evidence type="ECO:0000256" key="1">
    <source>
        <dbReference type="SAM" id="Phobius"/>
    </source>
</evidence>
<dbReference type="Proteomes" id="UP000246077">
    <property type="component" value="Unassembled WGS sequence"/>
</dbReference>
<evidence type="ECO:0000313" key="3">
    <source>
        <dbReference type="Proteomes" id="UP000246077"/>
    </source>
</evidence>
<dbReference type="EMBL" id="QGLF01000001">
    <property type="protein sequence ID" value="PWR23047.1"/>
    <property type="molecule type" value="Genomic_DNA"/>
</dbReference>
<keyword evidence="1" id="KW-0472">Membrane</keyword>
<accession>A0A317E7K4</accession>